<reference evidence="3 4" key="1">
    <citation type="submission" date="2016-10" db="EMBL/GenBank/DDBJ databases">
        <authorList>
            <person name="de Groot N.N."/>
        </authorList>
    </citation>
    <scope>NUCLEOTIDE SEQUENCE [LARGE SCALE GENOMIC DNA]</scope>
    <source>
        <strain evidence="3 4">DSM 20117</strain>
    </source>
</reference>
<keyword evidence="2" id="KW-0472">Membrane</keyword>
<feature type="compositionally biased region" description="Low complexity" evidence="1">
    <location>
        <begin position="205"/>
        <end position="230"/>
    </location>
</feature>
<accession>A0A1H1A8N4</accession>
<evidence type="ECO:0000313" key="4">
    <source>
        <dbReference type="Proteomes" id="UP000181917"/>
    </source>
</evidence>
<feature type="region of interest" description="Disordered" evidence="1">
    <location>
        <begin position="140"/>
        <end position="284"/>
    </location>
</feature>
<keyword evidence="4" id="KW-1185">Reference proteome</keyword>
<dbReference type="STRING" id="37928.SAMN04489742_0808"/>
<evidence type="ECO:0000256" key="1">
    <source>
        <dbReference type="SAM" id="MobiDB-lite"/>
    </source>
</evidence>
<sequence length="284" mass="29183">MSVPAPTRNIQEFKTSPMTRLLLALDNWRRRASDAGLGLPLGILAVTATFWLVVWLADQALQGSISPVGALTRIYGTGAVVLLTLLMVAIAVWMLVQRLGYRDAFFDGQSDSTEQQSPAPRWDSSIPDFTGQITKLVSSMDAPASPLPPTAPAAAAAGSLQRNDNPADGRTPSADQAAPAANGENGQQVAPAPKPKTAPEPEPTKPAASPAADAPAAAKSAAKSAAPSSAQPVGSFPVGKSAKGKSAPGKSDPSKSAPGNKKPGKKAQAKSCASKPLLKRKGRK</sequence>
<dbReference type="AlphaFoldDB" id="A0A1H1A8N4"/>
<gene>
    <name evidence="3" type="ORF">SAMN04489742_0808</name>
</gene>
<feature type="compositionally biased region" description="Low complexity" evidence="1">
    <location>
        <begin position="239"/>
        <end position="251"/>
    </location>
</feature>
<feature type="transmembrane region" description="Helical" evidence="2">
    <location>
        <begin position="74"/>
        <end position="96"/>
    </location>
</feature>
<organism evidence="3 4">
    <name type="scientific">Crystallibacter crystallopoietes</name>
    <dbReference type="NCBI Taxonomy" id="37928"/>
    <lineage>
        <taxon>Bacteria</taxon>
        <taxon>Bacillati</taxon>
        <taxon>Actinomycetota</taxon>
        <taxon>Actinomycetes</taxon>
        <taxon>Micrococcales</taxon>
        <taxon>Micrococcaceae</taxon>
        <taxon>Crystallibacter</taxon>
    </lineage>
</organism>
<proteinExistence type="predicted"/>
<keyword evidence="2" id="KW-0812">Transmembrane</keyword>
<protein>
    <submittedName>
        <fullName evidence="3">Uncharacterized protein</fullName>
    </submittedName>
</protein>
<keyword evidence="2" id="KW-1133">Transmembrane helix</keyword>
<dbReference type="Proteomes" id="UP000181917">
    <property type="component" value="Unassembled WGS sequence"/>
</dbReference>
<feature type="transmembrane region" description="Helical" evidence="2">
    <location>
        <begin position="35"/>
        <end position="54"/>
    </location>
</feature>
<evidence type="ECO:0000313" key="3">
    <source>
        <dbReference type="EMBL" id="SDQ35994.1"/>
    </source>
</evidence>
<dbReference type="EMBL" id="FNKH01000002">
    <property type="protein sequence ID" value="SDQ35994.1"/>
    <property type="molecule type" value="Genomic_DNA"/>
</dbReference>
<name>A0A1H1A8N4_9MICC</name>
<evidence type="ECO:0000256" key="2">
    <source>
        <dbReference type="SAM" id="Phobius"/>
    </source>
</evidence>